<protein>
    <submittedName>
        <fullName evidence="2">Uncharacterized protein</fullName>
    </submittedName>
</protein>
<keyword evidence="1" id="KW-1133">Transmembrane helix</keyword>
<keyword evidence="1" id="KW-0472">Membrane</keyword>
<dbReference type="Proteomes" id="UP001073227">
    <property type="component" value="Unassembled WGS sequence"/>
</dbReference>
<comment type="caution">
    <text evidence="2">The sequence shown here is derived from an EMBL/GenBank/DDBJ whole genome shotgun (WGS) entry which is preliminary data.</text>
</comment>
<keyword evidence="1" id="KW-0812">Transmembrane</keyword>
<dbReference type="EMBL" id="JAOVZR010000004">
    <property type="protein sequence ID" value="MCY0150864.1"/>
    <property type="molecule type" value="Genomic_DNA"/>
</dbReference>
<evidence type="ECO:0000256" key="1">
    <source>
        <dbReference type="SAM" id="Phobius"/>
    </source>
</evidence>
<keyword evidence="4" id="KW-1185">Reference proteome</keyword>
<name>A0ABT3Z4C1_9HYPH</name>
<dbReference type="EMBL" id="JAOVZR010000001">
    <property type="protein sequence ID" value="MCY0146151.1"/>
    <property type="molecule type" value="Genomic_DNA"/>
</dbReference>
<reference evidence="2" key="1">
    <citation type="submission" date="2022-10" db="EMBL/GenBank/DDBJ databases">
        <title>Hoeflea sp. G2-23, isolated from marine algae.</title>
        <authorList>
            <person name="Kristyanto S."/>
            <person name="Kim J.M."/>
            <person name="Jeon C.O."/>
        </authorList>
    </citation>
    <scope>NUCLEOTIDE SEQUENCE</scope>
    <source>
        <strain evidence="2">G2-23</strain>
    </source>
</reference>
<gene>
    <name evidence="2" type="ORF">OEG84_00065</name>
    <name evidence="3" type="ORF">OEG84_24990</name>
</gene>
<sequence>MTVIELQWLVGISATVVLSLAGLVIGSFRVIAARLEKETDKLSTAIAKGNEKLAHAMKMEGDRLHDRLNRVRDEYVPRREMDDHMNRIDKTLDEIKADQKSIITLLTGRASP</sequence>
<evidence type="ECO:0000313" key="3">
    <source>
        <dbReference type="EMBL" id="MCY0150864.1"/>
    </source>
</evidence>
<accession>A0ABT3Z4C1</accession>
<dbReference type="RefSeq" id="WP_267651844.1">
    <property type="nucleotide sequence ID" value="NZ_JAOVZR010000001.1"/>
</dbReference>
<organism evidence="2 4">
    <name type="scientific">Hoeflea algicola</name>
    <dbReference type="NCBI Taxonomy" id="2983763"/>
    <lineage>
        <taxon>Bacteria</taxon>
        <taxon>Pseudomonadati</taxon>
        <taxon>Pseudomonadota</taxon>
        <taxon>Alphaproteobacteria</taxon>
        <taxon>Hyphomicrobiales</taxon>
        <taxon>Rhizobiaceae</taxon>
        <taxon>Hoeflea</taxon>
    </lineage>
</organism>
<feature type="transmembrane region" description="Helical" evidence="1">
    <location>
        <begin position="6"/>
        <end position="32"/>
    </location>
</feature>
<evidence type="ECO:0000313" key="2">
    <source>
        <dbReference type="EMBL" id="MCY0146151.1"/>
    </source>
</evidence>
<proteinExistence type="predicted"/>
<evidence type="ECO:0000313" key="4">
    <source>
        <dbReference type="Proteomes" id="UP001073227"/>
    </source>
</evidence>